<evidence type="ECO:0000256" key="9">
    <source>
        <dbReference type="SAM" id="MobiDB-lite"/>
    </source>
</evidence>
<keyword evidence="7 8" id="KW-0539">Nucleus</keyword>
<keyword evidence="12" id="KW-1185">Reference proteome</keyword>
<evidence type="ECO:0000313" key="11">
    <source>
        <dbReference type="EMBL" id="GMM37221.1"/>
    </source>
</evidence>
<dbReference type="AlphaFoldDB" id="A0AAV5QRQ4"/>
<feature type="region of interest" description="Disordered" evidence="9">
    <location>
        <begin position="57"/>
        <end position="128"/>
    </location>
</feature>
<feature type="compositionally biased region" description="Basic residues" evidence="9">
    <location>
        <begin position="96"/>
        <end position="107"/>
    </location>
</feature>
<gene>
    <name evidence="11" type="ORF">DASC09_045460</name>
</gene>
<dbReference type="InterPro" id="IPR047854">
    <property type="entry name" value="RFC_lid"/>
</dbReference>
<dbReference type="GO" id="GO:0003689">
    <property type="term" value="F:DNA clamp loader activity"/>
    <property type="evidence" value="ECO:0007669"/>
    <property type="project" value="UniProtKB-UniRule"/>
</dbReference>
<dbReference type="SUPFAM" id="SSF52113">
    <property type="entry name" value="BRCT domain"/>
    <property type="match status" value="1"/>
</dbReference>
<sequence length="886" mass="98790">MPTDIASFFGKKSGKPKTKRVAESSAAGSTVKKQKKNTKPKDVEEFTDDSDIIEIDEPVVNKRPQKSTTRSRAAKIVEDDEDDLEVIDLDDEPKKPVKKPAAKKAPNKKAAPVKKEAPAPKSLASSSKKSFTAEDALAMIPDCELPEAQAGEKVNFWAKQSELKTHATDENFTKPRGAPDCLAGLTIVFTGLLPHLSRDDCEYLAKQYGAKVTKSISGKTSVVVLGEDAGPSKVAKIKALKCRHIDEAGFCQLIEAAPKEGGEGNEAAQKVLEKRKEEEAKAKADAEQEVRESEMREKAKRDKLLKIQKLRESDPRASTDTYVKSIDRPDEEKLWTVKYAPTKMSQICGNKGQVEKLKKWLTNWNSLKSKGFKYYGDSFPASLISGPPGIGKTTSAHIIAKEMGYDIIEKNASDVRSKNLLNQTIKDVLDNEGVMGFFSKKEKTTSKLILIMDEVDGMSSGDFGGVGALASFCRKTSIPIILICNDKSLQKMRPFDRVTYDLQFRRPETKAIKSRIMTICLREKIKVPPEIIDRLVEYTKNDIRQIINLLSTVSKTVPELNDKNFTEVIKGWEKNVAMKTFDITSRYLSSQIWNNNSKVSINEKIEYYFDDYQFAPLMVQENYLNVNPQKAGSKLESLELVAKAADSISQADLVDRKIHSADQMWSLMPLHAVMSAVRPSSFVHGQVMGRINFTSFLGNLSKGNKYNRLLTDLNYHTKLRTLTNKSELRMNYLNLLAQKLSVPLMQKGAEGIEETISILDNYYLTKEDWEYVLDFGVGTNPYKLDIVQKKIASTVKSSFTRKYNASTHPVAIYVVGTAGVGRGGASSAKPDLDEAAAEDAEENNDEDDEEEQDIKKDKLIKQKKAPAKRAAKKTATKRATTSRKKK</sequence>
<dbReference type="PANTHER" id="PTHR23389">
    <property type="entry name" value="CHROMOSOME TRANSMISSION FIDELITY FACTOR 18"/>
    <property type="match status" value="1"/>
</dbReference>
<dbReference type="FunFam" id="1.10.8.60:FF:000021">
    <property type="entry name" value="Replication factor C subunit 1"/>
    <property type="match status" value="1"/>
</dbReference>
<dbReference type="EMBL" id="BTFZ01000011">
    <property type="protein sequence ID" value="GMM37221.1"/>
    <property type="molecule type" value="Genomic_DNA"/>
</dbReference>
<dbReference type="FunFam" id="1.20.272.10:FF:000005">
    <property type="entry name" value="Replication factor C subunit 1"/>
    <property type="match status" value="1"/>
</dbReference>
<evidence type="ECO:0000256" key="5">
    <source>
        <dbReference type="ARBA" id="ARBA00022741"/>
    </source>
</evidence>
<evidence type="ECO:0000256" key="6">
    <source>
        <dbReference type="ARBA" id="ARBA00022840"/>
    </source>
</evidence>
<name>A0AAV5QRQ4_9ASCO</name>
<keyword evidence="4 8" id="KW-0235">DNA replication</keyword>
<dbReference type="RefSeq" id="XP_064854217.1">
    <property type="nucleotide sequence ID" value="XM_064998145.1"/>
</dbReference>
<evidence type="ECO:0000256" key="2">
    <source>
        <dbReference type="ARBA" id="ARBA00006116"/>
    </source>
</evidence>
<comment type="similarity">
    <text evidence="2 8">Belongs to the activator 1 large subunit family.</text>
</comment>
<protein>
    <recommendedName>
        <fullName evidence="3 8">Replication factor C subunit 1</fullName>
    </recommendedName>
</protein>
<dbReference type="GO" id="GO:0005634">
    <property type="term" value="C:nucleus"/>
    <property type="evidence" value="ECO:0007669"/>
    <property type="project" value="UniProtKB-SubCell"/>
</dbReference>
<dbReference type="GO" id="GO:0005524">
    <property type="term" value="F:ATP binding"/>
    <property type="evidence" value="ECO:0007669"/>
    <property type="project" value="UniProtKB-UniRule"/>
</dbReference>
<feature type="region of interest" description="Disordered" evidence="9">
    <location>
        <begin position="824"/>
        <end position="886"/>
    </location>
</feature>
<dbReference type="SMART" id="SM00382">
    <property type="entry name" value="AAA"/>
    <property type="match status" value="1"/>
</dbReference>
<dbReference type="InterPro" id="IPR027417">
    <property type="entry name" value="P-loop_NTPase"/>
</dbReference>
<dbReference type="InterPro" id="IPR003959">
    <property type="entry name" value="ATPase_AAA_core"/>
</dbReference>
<dbReference type="Pfam" id="PF00533">
    <property type="entry name" value="BRCT"/>
    <property type="match status" value="1"/>
</dbReference>
<dbReference type="InterPro" id="IPR036420">
    <property type="entry name" value="BRCT_dom_sf"/>
</dbReference>
<dbReference type="SUPFAM" id="SSF48019">
    <property type="entry name" value="post-AAA+ oligomerization domain-like"/>
    <property type="match status" value="1"/>
</dbReference>
<dbReference type="CDD" id="cd18140">
    <property type="entry name" value="HLD_clamp_RFC"/>
    <property type="match status" value="1"/>
</dbReference>
<dbReference type="GO" id="GO:0006271">
    <property type="term" value="P:DNA strand elongation involved in DNA replication"/>
    <property type="evidence" value="ECO:0007669"/>
    <property type="project" value="UniProtKB-ARBA"/>
</dbReference>
<dbReference type="FunFam" id="3.40.50.300:FF:000395">
    <property type="entry name" value="Replication factor C subunit 1"/>
    <property type="match status" value="1"/>
</dbReference>
<dbReference type="SUPFAM" id="SSF52540">
    <property type="entry name" value="P-loop containing nucleoside triphosphate hydrolases"/>
    <property type="match status" value="1"/>
</dbReference>
<dbReference type="InterPro" id="IPR013725">
    <property type="entry name" value="DNA_replication_fac_RFC1_C"/>
</dbReference>
<evidence type="ECO:0000256" key="4">
    <source>
        <dbReference type="ARBA" id="ARBA00022705"/>
    </source>
</evidence>
<dbReference type="Pfam" id="PF00004">
    <property type="entry name" value="AAA"/>
    <property type="match status" value="1"/>
</dbReference>
<dbReference type="Gene3D" id="3.40.50.10190">
    <property type="entry name" value="BRCT domain"/>
    <property type="match status" value="1"/>
</dbReference>
<organism evidence="11 12">
    <name type="scientific">Saccharomycopsis crataegensis</name>
    <dbReference type="NCBI Taxonomy" id="43959"/>
    <lineage>
        <taxon>Eukaryota</taxon>
        <taxon>Fungi</taxon>
        <taxon>Dikarya</taxon>
        <taxon>Ascomycota</taxon>
        <taxon>Saccharomycotina</taxon>
        <taxon>Saccharomycetes</taxon>
        <taxon>Saccharomycopsidaceae</taxon>
        <taxon>Saccharomycopsis</taxon>
    </lineage>
</organism>
<evidence type="ECO:0000259" key="10">
    <source>
        <dbReference type="PROSITE" id="PS50172"/>
    </source>
</evidence>
<comment type="caution">
    <text evidence="11">The sequence shown here is derived from an EMBL/GenBank/DDBJ whole genome shotgun (WGS) entry which is preliminary data.</text>
</comment>
<feature type="region of interest" description="Disordered" evidence="9">
    <location>
        <begin position="1"/>
        <end position="45"/>
    </location>
</feature>
<dbReference type="Gene3D" id="1.10.8.60">
    <property type="match status" value="1"/>
</dbReference>
<dbReference type="GO" id="GO:0006281">
    <property type="term" value="P:DNA repair"/>
    <property type="evidence" value="ECO:0007669"/>
    <property type="project" value="InterPro"/>
</dbReference>
<dbReference type="InterPro" id="IPR012178">
    <property type="entry name" value="RFC1"/>
</dbReference>
<evidence type="ECO:0000256" key="7">
    <source>
        <dbReference type="ARBA" id="ARBA00023242"/>
    </source>
</evidence>
<dbReference type="GO" id="GO:0003677">
    <property type="term" value="F:DNA binding"/>
    <property type="evidence" value="ECO:0007669"/>
    <property type="project" value="InterPro"/>
</dbReference>
<evidence type="ECO:0000313" key="12">
    <source>
        <dbReference type="Proteomes" id="UP001360560"/>
    </source>
</evidence>
<dbReference type="InterPro" id="IPR008921">
    <property type="entry name" value="DNA_pol3_clamp-load_cplx_C"/>
</dbReference>
<dbReference type="PROSITE" id="PS50172">
    <property type="entry name" value="BRCT"/>
    <property type="match status" value="1"/>
</dbReference>
<proteinExistence type="inferred from homology"/>
<dbReference type="GeneID" id="90075196"/>
<dbReference type="Pfam" id="PF08519">
    <property type="entry name" value="RFC1"/>
    <property type="match status" value="1"/>
</dbReference>
<feature type="domain" description="BRCT" evidence="10">
    <location>
        <begin position="177"/>
        <end position="241"/>
    </location>
</feature>
<dbReference type="SMART" id="SM00292">
    <property type="entry name" value="BRCT"/>
    <property type="match status" value="1"/>
</dbReference>
<feature type="compositionally biased region" description="Low complexity" evidence="9">
    <location>
        <begin position="119"/>
        <end position="128"/>
    </location>
</feature>
<dbReference type="Gene3D" id="3.40.50.300">
    <property type="entry name" value="P-loop containing nucleotide triphosphate hydrolases"/>
    <property type="match status" value="1"/>
</dbReference>
<accession>A0AAV5QRQ4</accession>
<feature type="compositionally biased region" description="Basic residues" evidence="9">
    <location>
        <begin position="861"/>
        <end position="886"/>
    </location>
</feature>
<dbReference type="GO" id="GO:0005663">
    <property type="term" value="C:DNA replication factor C complex"/>
    <property type="evidence" value="ECO:0007669"/>
    <property type="project" value="InterPro"/>
</dbReference>
<dbReference type="Gene3D" id="1.20.272.10">
    <property type="match status" value="1"/>
</dbReference>
<comment type="subcellular location">
    <subcellularLocation>
        <location evidence="1 8">Nucleus</location>
    </subcellularLocation>
</comment>
<evidence type="ECO:0000256" key="8">
    <source>
        <dbReference type="PIRNR" id="PIRNR036578"/>
    </source>
</evidence>
<dbReference type="PANTHER" id="PTHR23389:SF6">
    <property type="entry name" value="REPLICATION FACTOR C SUBUNIT 1"/>
    <property type="match status" value="1"/>
</dbReference>
<keyword evidence="6 8" id="KW-0067">ATP-binding</keyword>
<dbReference type="InterPro" id="IPR001357">
    <property type="entry name" value="BRCT_dom"/>
</dbReference>
<dbReference type="CDD" id="cd00009">
    <property type="entry name" value="AAA"/>
    <property type="match status" value="1"/>
</dbReference>
<feature type="compositionally biased region" description="Acidic residues" evidence="9">
    <location>
        <begin position="78"/>
        <end position="91"/>
    </location>
</feature>
<reference evidence="11 12" key="1">
    <citation type="journal article" date="2023" name="Elife">
        <title>Identification of key yeast species and microbe-microbe interactions impacting larval growth of Drosophila in the wild.</title>
        <authorList>
            <person name="Mure A."/>
            <person name="Sugiura Y."/>
            <person name="Maeda R."/>
            <person name="Honda K."/>
            <person name="Sakurai N."/>
            <person name="Takahashi Y."/>
            <person name="Watada M."/>
            <person name="Katoh T."/>
            <person name="Gotoh A."/>
            <person name="Gotoh Y."/>
            <person name="Taniguchi I."/>
            <person name="Nakamura K."/>
            <person name="Hayashi T."/>
            <person name="Katayama T."/>
            <person name="Uemura T."/>
            <person name="Hattori Y."/>
        </authorList>
    </citation>
    <scope>NUCLEOTIDE SEQUENCE [LARGE SCALE GENOMIC DNA]</scope>
    <source>
        <strain evidence="11 12">SC-9</strain>
    </source>
</reference>
<evidence type="ECO:0000256" key="3">
    <source>
        <dbReference type="ARBA" id="ARBA00020401"/>
    </source>
</evidence>
<dbReference type="Proteomes" id="UP001360560">
    <property type="component" value="Unassembled WGS sequence"/>
</dbReference>
<dbReference type="InterPro" id="IPR003593">
    <property type="entry name" value="AAA+_ATPase"/>
</dbReference>
<dbReference type="Pfam" id="PF25361">
    <property type="entry name" value="AAA_lid_RFC1"/>
    <property type="match status" value="1"/>
</dbReference>
<keyword evidence="5 8" id="KW-0547">Nucleotide-binding</keyword>
<evidence type="ECO:0000256" key="1">
    <source>
        <dbReference type="ARBA" id="ARBA00004123"/>
    </source>
</evidence>
<dbReference type="GO" id="GO:0016887">
    <property type="term" value="F:ATP hydrolysis activity"/>
    <property type="evidence" value="ECO:0007669"/>
    <property type="project" value="InterPro"/>
</dbReference>
<feature type="region of interest" description="Disordered" evidence="9">
    <location>
        <begin position="273"/>
        <end position="297"/>
    </location>
</feature>
<feature type="compositionally biased region" description="Acidic residues" evidence="9">
    <location>
        <begin position="833"/>
        <end position="852"/>
    </location>
</feature>
<dbReference type="PIRSF" id="PIRSF036578">
    <property type="entry name" value="RFC1"/>
    <property type="match status" value="1"/>
</dbReference>